<keyword evidence="2" id="KW-0645">Protease</keyword>
<evidence type="ECO:0000256" key="4">
    <source>
        <dbReference type="ARBA" id="ARBA00022801"/>
    </source>
</evidence>
<evidence type="ECO:0000256" key="1">
    <source>
        <dbReference type="ARBA" id="ARBA00010243"/>
    </source>
</evidence>
<dbReference type="Pfam" id="PF04002">
    <property type="entry name" value="RadC"/>
    <property type="match status" value="1"/>
</dbReference>
<evidence type="ECO:0000256" key="2">
    <source>
        <dbReference type="ARBA" id="ARBA00022670"/>
    </source>
</evidence>
<keyword evidence="4" id="KW-0378">Hydrolase</keyword>
<protein>
    <recommendedName>
        <fullName evidence="8">MPN domain-containing protein</fullName>
    </recommendedName>
</protein>
<comment type="similarity">
    <text evidence="1">Belongs to the UPF0758 family.</text>
</comment>
<proteinExistence type="inferred from homology"/>
<evidence type="ECO:0000256" key="5">
    <source>
        <dbReference type="ARBA" id="ARBA00022833"/>
    </source>
</evidence>
<evidence type="ECO:0000313" key="9">
    <source>
        <dbReference type="EMBL" id="CRZ35099.1"/>
    </source>
</evidence>
<evidence type="ECO:0000256" key="3">
    <source>
        <dbReference type="ARBA" id="ARBA00022723"/>
    </source>
</evidence>
<dbReference type="GO" id="GO:0046872">
    <property type="term" value="F:metal ion binding"/>
    <property type="evidence" value="ECO:0007669"/>
    <property type="project" value="UniProtKB-KW"/>
</dbReference>
<keyword evidence="6" id="KW-0482">Metalloprotease</keyword>
<dbReference type="InterPro" id="IPR001405">
    <property type="entry name" value="UPF0758"/>
</dbReference>
<accession>A0A0H5SI05</accession>
<dbReference type="EMBL" id="CVTD020000019">
    <property type="protein sequence ID" value="CRZ35099.1"/>
    <property type="molecule type" value="Genomic_DNA"/>
</dbReference>
<reference evidence="9 10" key="1">
    <citation type="submission" date="2015-06" db="EMBL/GenBank/DDBJ databases">
        <authorList>
            <person name="Wibberg Daniel"/>
        </authorList>
    </citation>
    <scope>NUCLEOTIDE SEQUENCE [LARGE SCALE GENOMIC DNA]</scope>
    <source>
        <strain evidence="9 10">T3/55T</strain>
    </source>
</reference>
<dbReference type="InterPro" id="IPR037518">
    <property type="entry name" value="MPN"/>
</dbReference>
<dbReference type="GO" id="GO:0003697">
    <property type="term" value="F:single-stranded DNA binding"/>
    <property type="evidence" value="ECO:0007669"/>
    <property type="project" value="InterPro"/>
</dbReference>
<dbReference type="RefSeq" id="WP_158245947.1">
    <property type="nucleotide sequence ID" value="NZ_CVTD020000019.1"/>
</dbReference>
<dbReference type="PANTHER" id="PTHR30471:SF3">
    <property type="entry name" value="UPF0758 PROTEIN YEES-RELATED"/>
    <property type="match status" value="1"/>
</dbReference>
<dbReference type="InterPro" id="IPR013610">
    <property type="entry name" value="ArdC_N"/>
</dbReference>
<dbReference type="PANTHER" id="PTHR30471">
    <property type="entry name" value="DNA REPAIR PROTEIN RADC"/>
    <property type="match status" value="1"/>
</dbReference>
<evidence type="ECO:0000256" key="6">
    <source>
        <dbReference type="ARBA" id="ARBA00023049"/>
    </source>
</evidence>
<organism evidence="9 10">
    <name type="scientific">Herbinix hemicellulosilytica</name>
    <dbReference type="NCBI Taxonomy" id="1564487"/>
    <lineage>
        <taxon>Bacteria</taxon>
        <taxon>Bacillati</taxon>
        <taxon>Bacillota</taxon>
        <taxon>Clostridia</taxon>
        <taxon>Lachnospirales</taxon>
        <taxon>Lachnospiraceae</taxon>
        <taxon>Herbinix</taxon>
    </lineage>
</organism>
<evidence type="ECO:0000313" key="10">
    <source>
        <dbReference type="Proteomes" id="UP000236497"/>
    </source>
</evidence>
<evidence type="ECO:0000259" key="8">
    <source>
        <dbReference type="PROSITE" id="PS50249"/>
    </source>
</evidence>
<evidence type="ECO:0000256" key="7">
    <source>
        <dbReference type="SAM" id="MobiDB-lite"/>
    </source>
</evidence>
<dbReference type="GO" id="GO:0008237">
    <property type="term" value="F:metallopeptidase activity"/>
    <property type="evidence" value="ECO:0007669"/>
    <property type="project" value="UniProtKB-KW"/>
</dbReference>
<feature type="region of interest" description="Disordered" evidence="7">
    <location>
        <begin position="729"/>
        <end position="781"/>
    </location>
</feature>
<feature type="compositionally biased region" description="Basic and acidic residues" evidence="7">
    <location>
        <begin position="729"/>
        <end position="750"/>
    </location>
</feature>
<dbReference type="Gene3D" id="3.40.140.10">
    <property type="entry name" value="Cytidine Deaminase, domain 2"/>
    <property type="match status" value="1"/>
</dbReference>
<dbReference type="InterPro" id="IPR025657">
    <property type="entry name" value="RadC_JAB"/>
</dbReference>
<sequence>MQNKPFHLDKVAIRMVKEPPLYSEVPINNPQDAIKLMADTLSDYDREVFAIINFRPDLKPINVNFVSMGALDQSLVHPREAIKSMVLSNAASVMLVHNHTTGAVHPSREDVAVTDRMSQLCNMLGIKLLDHVIVGPGNDYYSFNERGVLPVPSLKLETNIDQLEFGGMKVAETATMEKQNVREVSFVVAECSEFHNLGELHKNVGSVKEALVLFEQIPPERMHAIPTIGIRVTDTNHPEIFTEIDIIRGNTIDVDMLSCVPEITSNKTAQFAIAEMIHAMPKAEIIGTVPEEIQKKVSVIEAKEKQAEQMKAITDKLEQGVAEVFSSDKYKQFLDTMAKFPRYSVNNNILIMMQKPDAQMCQSFTGWKEMGRFVKKGEKGIKILAPAPYTIQREQNKLDDRGNPMMDKDGEPIMESVEIKVNAFKVVSTFDVSQTDGKELPSLGVDELTGGVDGYGTFLEALKEVCPVPITFENIEGGAKGFYSQTEKRIAIQEGMSEAQTVKTAIHEMAHQKLHAIENNGPKQSRNSKEVEAESVAYTVCHHYGIDTSDYSFSYVAGWSEGKETPELKASLDTIRKAASEMITAIDEKMEVLIQEKQKDVFLASDVTNLKGMDYQYSEGSREAEYRFSCEVKGEPTVLTYTLSHHDDGQGFVMHTDKNDIWENMSEPELRKLEEKVSQAAESYHWERRIDAIKEPTEVEVVKAGLLEQGTTRIGEENRMKLREALEAKEKAILAPKPEKEKERPKEKATKKTSVKTKLQEGKEKVTKTPAKKTKAKEERA</sequence>
<keyword evidence="10" id="KW-1185">Reference proteome</keyword>
<dbReference type="GO" id="GO:0006508">
    <property type="term" value="P:proteolysis"/>
    <property type="evidence" value="ECO:0007669"/>
    <property type="project" value="UniProtKB-KW"/>
</dbReference>
<dbReference type="Proteomes" id="UP000236497">
    <property type="component" value="Unassembled WGS sequence"/>
</dbReference>
<gene>
    <name evidence="9" type="ORF">HHT355_1900</name>
</gene>
<keyword evidence="5" id="KW-0862">Zinc</keyword>
<feature type="compositionally biased region" description="Basic and acidic residues" evidence="7">
    <location>
        <begin position="758"/>
        <end position="767"/>
    </location>
</feature>
<keyword evidence="3" id="KW-0479">Metal-binding</keyword>
<name>A0A0H5SI05_HERHM</name>
<dbReference type="Pfam" id="PF08401">
    <property type="entry name" value="ArdcN"/>
    <property type="match status" value="1"/>
</dbReference>
<feature type="domain" description="MPN" evidence="8">
    <location>
        <begin position="26"/>
        <end position="149"/>
    </location>
</feature>
<dbReference type="AlphaFoldDB" id="A0A0H5SI05"/>
<dbReference type="PROSITE" id="PS50249">
    <property type="entry name" value="MPN"/>
    <property type="match status" value="1"/>
</dbReference>
<dbReference type="CDD" id="cd08071">
    <property type="entry name" value="MPN_DUF2466"/>
    <property type="match status" value="1"/>
</dbReference>